<protein>
    <submittedName>
        <fullName evidence="3">Uncharacterized protein</fullName>
    </submittedName>
</protein>
<feature type="region of interest" description="Disordered" evidence="1">
    <location>
        <begin position="1"/>
        <end position="21"/>
    </location>
</feature>
<proteinExistence type="predicted"/>
<feature type="transmembrane region" description="Helical" evidence="2">
    <location>
        <begin position="171"/>
        <end position="191"/>
    </location>
</feature>
<evidence type="ECO:0000256" key="1">
    <source>
        <dbReference type="SAM" id="MobiDB-lite"/>
    </source>
</evidence>
<dbReference type="OrthoDB" id="10329350at2759"/>
<evidence type="ECO:0000313" key="4">
    <source>
        <dbReference type="Proteomes" id="UP000054477"/>
    </source>
</evidence>
<dbReference type="AlphaFoldDB" id="A0A0C9XA94"/>
<sequence>MQPIPHGNAGPTNNTFSSIMDNPEGFLEQGGAISLQIPLLNHPQYAIDNKILHKTTNYTTPKLSARSTALFLSTLSALLLYFFTFGAVARDVHEAELVIERVRATAGELKDIIVQAASKGTPIKTNYLLFLGGFDYRLEDRTKDGRWKFVPNLHHRWMIFSHCFLRRCERILVTVMAGFTLAAIRIGVICYNSKIPGVLDFLECSTALICVVISSVYFVKFHGMQSTAMAIEWVATLQPRPEVGVWWDVEQLSLPLVYFCMWAISLTVKVLDFSIRFITGNDSWTVNLIPTLYCRLLIVVLLFFGLGHGLWICVCAQSEKKAMTESWKARLNAYAFEANNVLPEKKNVNQEMEIIVV</sequence>
<feature type="transmembrane region" description="Helical" evidence="2">
    <location>
        <begin position="69"/>
        <end position="89"/>
    </location>
</feature>
<keyword evidence="4" id="KW-1185">Reference proteome</keyword>
<reference evidence="4" key="2">
    <citation type="submission" date="2015-01" db="EMBL/GenBank/DDBJ databases">
        <title>Evolutionary Origins and Diversification of the Mycorrhizal Mutualists.</title>
        <authorList>
            <consortium name="DOE Joint Genome Institute"/>
            <consortium name="Mycorrhizal Genomics Consortium"/>
            <person name="Kohler A."/>
            <person name="Kuo A."/>
            <person name="Nagy L.G."/>
            <person name="Floudas D."/>
            <person name="Copeland A."/>
            <person name="Barry K.W."/>
            <person name="Cichocki N."/>
            <person name="Veneault-Fourrey C."/>
            <person name="LaButti K."/>
            <person name="Lindquist E.A."/>
            <person name="Lipzen A."/>
            <person name="Lundell T."/>
            <person name="Morin E."/>
            <person name="Murat C."/>
            <person name="Riley R."/>
            <person name="Ohm R."/>
            <person name="Sun H."/>
            <person name="Tunlid A."/>
            <person name="Henrissat B."/>
            <person name="Grigoriev I.V."/>
            <person name="Hibbett D.S."/>
            <person name="Martin F."/>
        </authorList>
    </citation>
    <scope>NUCLEOTIDE SEQUENCE [LARGE SCALE GENOMIC DNA]</scope>
    <source>
        <strain evidence="4">LaAM-08-1</strain>
    </source>
</reference>
<keyword evidence="2" id="KW-0472">Membrane</keyword>
<gene>
    <name evidence="3" type="ORF">K443DRAFT_680871</name>
</gene>
<dbReference type="Proteomes" id="UP000054477">
    <property type="component" value="Unassembled WGS sequence"/>
</dbReference>
<evidence type="ECO:0000313" key="3">
    <source>
        <dbReference type="EMBL" id="KIJ98348.1"/>
    </source>
</evidence>
<keyword evidence="2" id="KW-0812">Transmembrane</keyword>
<evidence type="ECO:0000256" key="2">
    <source>
        <dbReference type="SAM" id="Phobius"/>
    </source>
</evidence>
<keyword evidence="2" id="KW-1133">Transmembrane helix</keyword>
<dbReference type="HOGENOM" id="CLU_842161_0_0_1"/>
<dbReference type="EMBL" id="KN838671">
    <property type="protein sequence ID" value="KIJ98348.1"/>
    <property type="molecule type" value="Genomic_DNA"/>
</dbReference>
<feature type="transmembrane region" description="Helical" evidence="2">
    <location>
        <begin position="252"/>
        <end position="271"/>
    </location>
</feature>
<accession>A0A0C9XA94</accession>
<organism evidence="3 4">
    <name type="scientific">Laccaria amethystina LaAM-08-1</name>
    <dbReference type="NCBI Taxonomy" id="1095629"/>
    <lineage>
        <taxon>Eukaryota</taxon>
        <taxon>Fungi</taxon>
        <taxon>Dikarya</taxon>
        <taxon>Basidiomycota</taxon>
        <taxon>Agaricomycotina</taxon>
        <taxon>Agaricomycetes</taxon>
        <taxon>Agaricomycetidae</taxon>
        <taxon>Agaricales</taxon>
        <taxon>Agaricineae</taxon>
        <taxon>Hydnangiaceae</taxon>
        <taxon>Laccaria</taxon>
    </lineage>
</organism>
<feature type="compositionally biased region" description="Polar residues" evidence="1">
    <location>
        <begin position="10"/>
        <end position="20"/>
    </location>
</feature>
<feature type="transmembrane region" description="Helical" evidence="2">
    <location>
        <begin position="198"/>
        <end position="219"/>
    </location>
</feature>
<name>A0A0C9XA94_9AGAR</name>
<reference evidence="3 4" key="1">
    <citation type="submission" date="2014-04" db="EMBL/GenBank/DDBJ databases">
        <authorList>
            <consortium name="DOE Joint Genome Institute"/>
            <person name="Kuo A."/>
            <person name="Kohler A."/>
            <person name="Nagy L.G."/>
            <person name="Floudas D."/>
            <person name="Copeland A."/>
            <person name="Barry K.W."/>
            <person name="Cichocki N."/>
            <person name="Veneault-Fourrey C."/>
            <person name="LaButti K."/>
            <person name="Lindquist E.A."/>
            <person name="Lipzen A."/>
            <person name="Lundell T."/>
            <person name="Morin E."/>
            <person name="Murat C."/>
            <person name="Sun H."/>
            <person name="Tunlid A."/>
            <person name="Henrissat B."/>
            <person name="Grigoriev I.V."/>
            <person name="Hibbett D.S."/>
            <person name="Martin F."/>
            <person name="Nordberg H.P."/>
            <person name="Cantor M.N."/>
            <person name="Hua S.X."/>
        </authorList>
    </citation>
    <scope>NUCLEOTIDE SEQUENCE [LARGE SCALE GENOMIC DNA]</scope>
    <source>
        <strain evidence="3 4">LaAM-08-1</strain>
    </source>
</reference>
<feature type="transmembrane region" description="Helical" evidence="2">
    <location>
        <begin position="292"/>
        <end position="311"/>
    </location>
</feature>